<keyword evidence="1" id="KW-1133">Transmembrane helix</keyword>
<evidence type="ECO:0000256" key="1">
    <source>
        <dbReference type="SAM" id="Phobius"/>
    </source>
</evidence>
<evidence type="ECO:0000313" key="3">
    <source>
        <dbReference type="Proteomes" id="UP000323946"/>
    </source>
</evidence>
<sequence length="248" mass="26864">MAGDAWNIALNIIASVITGSAVWISGRLLARRRLRRMQDFFGMSTEVECLLVMPRMVSADNARSVHRNDAAAMLELSSVLGDCRARPEVIFHDQVYQGLADKPEFCIGGPAANRRTEAHLRSVLPGVHVAAGEEPAVPTISVGGEDYAAEHGRVEYVVLAKMVRAELARPAFLICGQTSISNRAACRYLVVNHRALMRKHGVRGRFCLVLRVLESSTYGPSVVELVRDVTAEAFTGGRAAVEAKPVGG</sequence>
<dbReference type="OrthoDB" id="3208544at2"/>
<comment type="caution">
    <text evidence="2">The sequence shown here is derived from an EMBL/GenBank/DDBJ whole genome shotgun (WGS) entry which is preliminary data.</text>
</comment>
<evidence type="ECO:0008006" key="4">
    <source>
        <dbReference type="Google" id="ProtNLM"/>
    </source>
</evidence>
<proteinExistence type="predicted"/>
<dbReference type="AlphaFoldDB" id="A0A5M7BRX2"/>
<gene>
    <name evidence="2" type="ORF">F1721_22970</name>
</gene>
<dbReference type="RefSeq" id="WP_150068838.1">
    <property type="nucleotide sequence ID" value="NZ_VWPH01000011.1"/>
</dbReference>
<name>A0A5M7BRX2_SACHI</name>
<dbReference type="Proteomes" id="UP000323946">
    <property type="component" value="Unassembled WGS sequence"/>
</dbReference>
<protein>
    <recommendedName>
        <fullName evidence="4">Secreted protein</fullName>
    </recommendedName>
</protein>
<evidence type="ECO:0000313" key="2">
    <source>
        <dbReference type="EMBL" id="KAA5829981.1"/>
    </source>
</evidence>
<keyword evidence="1" id="KW-0812">Transmembrane</keyword>
<organism evidence="2 3">
    <name type="scientific">Saccharopolyspora hirsuta</name>
    <dbReference type="NCBI Taxonomy" id="1837"/>
    <lineage>
        <taxon>Bacteria</taxon>
        <taxon>Bacillati</taxon>
        <taxon>Actinomycetota</taxon>
        <taxon>Actinomycetes</taxon>
        <taxon>Pseudonocardiales</taxon>
        <taxon>Pseudonocardiaceae</taxon>
        <taxon>Saccharopolyspora</taxon>
    </lineage>
</organism>
<accession>A0A5M7BRX2</accession>
<feature type="transmembrane region" description="Helical" evidence="1">
    <location>
        <begin position="6"/>
        <end position="30"/>
    </location>
</feature>
<reference evidence="2 3" key="1">
    <citation type="submission" date="2019-09" db="EMBL/GenBank/DDBJ databases">
        <title>Draft genome sequence of the thermophilic Saccharopolyspora hirsuta VKM Ac-666T.</title>
        <authorList>
            <person name="Lobastova T.G."/>
            <person name="Fokina V."/>
            <person name="Bragin E.Y."/>
            <person name="Shtratnikova V.Y."/>
            <person name="Starodumova I.P."/>
            <person name="Tarlachkov S.V."/>
            <person name="Donova M.V."/>
        </authorList>
    </citation>
    <scope>NUCLEOTIDE SEQUENCE [LARGE SCALE GENOMIC DNA]</scope>
    <source>
        <strain evidence="2 3">VKM Ac-666</strain>
    </source>
</reference>
<keyword evidence="3" id="KW-1185">Reference proteome</keyword>
<dbReference type="EMBL" id="VWPH01000011">
    <property type="protein sequence ID" value="KAA5829981.1"/>
    <property type="molecule type" value="Genomic_DNA"/>
</dbReference>
<keyword evidence="1" id="KW-0472">Membrane</keyword>